<dbReference type="PANTHER" id="PTHR22801:SF63">
    <property type="entry name" value="C-TYPE LECTIN DOMAIN-CONTAINING PROTEIN"/>
    <property type="match status" value="1"/>
</dbReference>
<feature type="domain" description="C-type lectin" evidence="1">
    <location>
        <begin position="1"/>
        <end position="119"/>
    </location>
</feature>
<reference evidence="2 3" key="1">
    <citation type="journal article" date="2018" name="Nat. Ecol. Evol.">
        <title>Genomic signatures of mitonuclear coevolution across populations of Tigriopus californicus.</title>
        <authorList>
            <person name="Barreto F.S."/>
            <person name="Watson E.T."/>
            <person name="Lima T.G."/>
            <person name="Willett C.S."/>
            <person name="Edmands S."/>
            <person name="Li W."/>
            <person name="Burton R.S."/>
        </authorList>
    </citation>
    <scope>NUCLEOTIDE SEQUENCE [LARGE SCALE GENOMIC DNA]</scope>
    <source>
        <strain evidence="2 3">San Diego</strain>
    </source>
</reference>
<feature type="non-terminal residue" evidence="2">
    <location>
        <position position="248"/>
    </location>
</feature>
<dbReference type="CDD" id="cd00037">
    <property type="entry name" value="CLECT"/>
    <property type="match status" value="1"/>
</dbReference>
<dbReference type="Gene3D" id="3.10.100.10">
    <property type="entry name" value="Mannose-Binding Protein A, subunit A"/>
    <property type="match status" value="2"/>
</dbReference>
<dbReference type="InterPro" id="IPR001304">
    <property type="entry name" value="C-type_lectin-like"/>
</dbReference>
<feature type="non-terminal residue" evidence="2">
    <location>
        <position position="1"/>
    </location>
</feature>
<proteinExistence type="predicted"/>
<evidence type="ECO:0000313" key="3">
    <source>
        <dbReference type="Proteomes" id="UP000318571"/>
    </source>
</evidence>
<comment type="caution">
    <text evidence="2">The sequence shown here is derived from an EMBL/GenBank/DDBJ whole genome shotgun (WGS) entry which is preliminary data.</text>
</comment>
<gene>
    <name evidence="2" type="ORF">TCAL_15367</name>
</gene>
<dbReference type="InterPro" id="IPR016186">
    <property type="entry name" value="C-type_lectin-like/link_sf"/>
</dbReference>
<evidence type="ECO:0000313" key="2">
    <source>
        <dbReference type="EMBL" id="TRY78909.1"/>
    </source>
</evidence>
<dbReference type="PANTHER" id="PTHR22801">
    <property type="entry name" value="LITHOSTATHINE"/>
    <property type="match status" value="1"/>
</dbReference>
<keyword evidence="3" id="KW-1185">Reference proteome</keyword>
<name>A0A553PML9_TIGCA</name>
<sequence length="248" mass="28325">IQSICVRISPYPETFQNASSMCKAEGSSLMSIKSQLIQDALLQKIGDYQAQYNYFGNATSFWIGAEFLENWGIWKWTYDDESLHRFSHWWNNQEGFGCNGTCSKEHGLTLSTTKNGTWEAQGDRLLELPYICQFQCAEGYEWFLEPQRCLKVFPNDQFSAKTLPEAMYNCSKDNARLASIRNCDQLEALRLGLIQMLRPNNAIYYLGAFANIKDLSKIRRNVDQTNIDSLGYPVNLTLPNDLAFCQAG</sequence>
<dbReference type="InterPro" id="IPR050801">
    <property type="entry name" value="Ca-Dep_Lectins_ImmuneDev"/>
</dbReference>
<dbReference type="EMBL" id="VCGU01000003">
    <property type="protein sequence ID" value="TRY78909.1"/>
    <property type="molecule type" value="Genomic_DNA"/>
</dbReference>
<dbReference type="AlphaFoldDB" id="A0A553PML9"/>
<dbReference type="SUPFAM" id="SSF56436">
    <property type="entry name" value="C-type lectin-like"/>
    <property type="match status" value="2"/>
</dbReference>
<dbReference type="Proteomes" id="UP000318571">
    <property type="component" value="Chromosome 11"/>
</dbReference>
<evidence type="ECO:0000259" key="1">
    <source>
        <dbReference type="PROSITE" id="PS50041"/>
    </source>
</evidence>
<dbReference type="PROSITE" id="PS50041">
    <property type="entry name" value="C_TYPE_LECTIN_2"/>
    <property type="match status" value="1"/>
</dbReference>
<accession>A0A553PML9</accession>
<dbReference type="SMART" id="SM00034">
    <property type="entry name" value="CLECT"/>
    <property type="match status" value="1"/>
</dbReference>
<organism evidence="2 3">
    <name type="scientific">Tigriopus californicus</name>
    <name type="common">Marine copepod</name>
    <dbReference type="NCBI Taxonomy" id="6832"/>
    <lineage>
        <taxon>Eukaryota</taxon>
        <taxon>Metazoa</taxon>
        <taxon>Ecdysozoa</taxon>
        <taxon>Arthropoda</taxon>
        <taxon>Crustacea</taxon>
        <taxon>Multicrustacea</taxon>
        <taxon>Hexanauplia</taxon>
        <taxon>Copepoda</taxon>
        <taxon>Harpacticoida</taxon>
        <taxon>Harpacticidae</taxon>
        <taxon>Tigriopus</taxon>
    </lineage>
</organism>
<dbReference type="InterPro" id="IPR016187">
    <property type="entry name" value="CTDL_fold"/>
</dbReference>
<protein>
    <recommendedName>
        <fullName evidence="1">C-type lectin domain-containing protein</fullName>
    </recommendedName>
</protein>
<dbReference type="Pfam" id="PF00059">
    <property type="entry name" value="Lectin_C"/>
    <property type="match status" value="1"/>
</dbReference>